<dbReference type="Proteomes" id="UP001499895">
    <property type="component" value="Unassembled WGS sequence"/>
</dbReference>
<keyword evidence="5" id="KW-1185">Reference proteome</keyword>
<dbReference type="Gene3D" id="2.40.50.140">
    <property type="entry name" value="Nucleic acid-binding proteins"/>
    <property type="match status" value="1"/>
</dbReference>
<feature type="region of interest" description="Disordered" evidence="3">
    <location>
        <begin position="188"/>
        <end position="227"/>
    </location>
</feature>
<dbReference type="InterPro" id="IPR000424">
    <property type="entry name" value="Primosome_PriB/ssb"/>
</dbReference>
<dbReference type="Pfam" id="PF00436">
    <property type="entry name" value="SSB"/>
    <property type="match status" value="1"/>
</dbReference>
<dbReference type="EMBL" id="BAAAHB010000099">
    <property type="protein sequence ID" value="GAA0487591.1"/>
    <property type="molecule type" value="Genomic_DNA"/>
</dbReference>
<evidence type="ECO:0000256" key="3">
    <source>
        <dbReference type="SAM" id="MobiDB-lite"/>
    </source>
</evidence>
<organism evidence="4 5">
    <name type="scientific">Streptomyces stramineus</name>
    <dbReference type="NCBI Taxonomy" id="173861"/>
    <lineage>
        <taxon>Bacteria</taxon>
        <taxon>Bacillati</taxon>
        <taxon>Actinomycetota</taxon>
        <taxon>Actinomycetes</taxon>
        <taxon>Kitasatosporales</taxon>
        <taxon>Streptomycetaceae</taxon>
        <taxon>Streptomyces</taxon>
    </lineage>
</organism>
<comment type="caution">
    <text evidence="4">The sequence shown here is derived from an EMBL/GenBank/DDBJ whole genome shotgun (WGS) entry which is preliminary data.</text>
</comment>
<evidence type="ECO:0008006" key="6">
    <source>
        <dbReference type="Google" id="ProtNLM"/>
    </source>
</evidence>
<reference evidence="4 5" key="1">
    <citation type="journal article" date="2019" name="Int. J. Syst. Evol. Microbiol.">
        <title>The Global Catalogue of Microorganisms (GCM) 10K type strain sequencing project: providing services to taxonomists for standard genome sequencing and annotation.</title>
        <authorList>
            <consortium name="The Broad Institute Genomics Platform"/>
            <consortium name="The Broad Institute Genome Sequencing Center for Infectious Disease"/>
            <person name="Wu L."/>
            <person name="Ma J."/>
        </authorList>
    </citation>
    <scope>NUCLEOTIDE SEQUENCE [LARGE SCALE GENOMIC DNA]</scope>
    <source>
        <strain evidence="4 5">JCM 10649</strain>
    </source>
</reference>
<dbReference type="InterPro" id="IPR012340">
    <property type="entry name" value="NA-bd_OB-fold"/>
</dbReference>
<protein>
    <recommendedName>
        <fullName evidence="6">Single-stranded DNA-binding protein</fullName>
    </recommendedName>
</protein>
<dbReference type="PROSITE" id="PS50935">
    <property type="entry name" value="SSB"/>
    <property type="match status" value="1"/>
</dbReference>
<evidence type="ECO:0000256" key="1">
    <source>
        <dbReference type="ARBA" id="ARBA00023125"/>
    </source>
</evidence>
<proteinExistence type="predicted"/>
<accession>A0ABN1B0V2</accession>
<feature type="compositionally biased region" description="Low complexity" evidence="3">
    <location>
        <begin position="191"/>
        <end position="227"/>
    </location>
</feature>
<evidence type="ECO:0000256" key="2">
    <source>
        <dbReference type="PROSITE-ProRule" id="PRU00252"/>
    </source>
</evidence>
<evidence type="ECO:0000313" key="4">
    <source>
        <dbReference type="EMBL" id="GAA0487591.1"/>
    </source>
</evidence>
<name>A0ABN1B0V2_9ACTN</name>
<evidence type="ECO:0000313" key="5">
    <source>
        <dbReference type="Proteomes" id="UP001499895"/>
    </source>
</evidence>
<sequence>MAWKTLEGDGLFHNRRAVHRLRQTRAIRCSMRSLPGPVRPGCGVRATGAVGMNETLVTVVGNVATPPDFREAANGSAVSRFRLAATVRRWDRAKEEWADAYTSFYTVWAWRTLAANVVASVSVGEPVIVQGKLRIQDQERDGKRWLSADLDAVSIGHDLARGTSAFRRVSPARPMLVEPVRAVGVPMTPVGTPARAPARTSARTPAEAAAGPPAQGAAGMPAGATPL</sequence>
<keyword evidence="1 2" id="KW-0238">DNA-binding</keyword>
<dbReference type="SUPFAM" id="SSF50249">
    <property type="entry name" value="Nucleic acid-binding proteins"/>
    <property type="match status" value="1"/>
</dbReference>
<dbReference type="CDD" id="cd04496">
    <property type="entry name" value="SSB_OBF"/>
    <property type="match status" value="1"/>
</dbReference>
<gene>
    <name evidence="4" type="ORF">GCM10009544_56080</name>
</gene>